<dbReference type="EMBL" id="OZ022407">
    <property type="protein sequence ID" value="CAK9438517.1"/>
    <property type="molecule type" value="Genomic_DNA"/>
</dbReference>
<dbReference type="PANTHER" id="PTHR12468:SF2">
    <property type="entry name" value="GPI MANNOSYLTRANSFERASE 2"/>
    <property type="match status" value="1"/>
</dbReference>
<feature type="transmembrane region" description="Helical" evidence="12">
    <location>
        <begin position="134"/>
        <end position="153"/>
    </location>
</feature>
<gene>
    <name evidence="13" type="ORF">LODBEIA_P27410</name>
</gene>
<name>A0ABP0ZK35_9ASCO</name>
<organism evidence="13 14">
    <name type="scientific">Lodderomyces beijingensis</name>
    <dbReference type="NCBI Taxonomy" id="1775926"/>
    <lineage>
        <taxon>Eukaryota</taxon>
        <taxon>Fungi</taxon>
        <taxon>Dikarya</taxon>
        <taxon>Ascomycota</taxon>
        <taxon>Saccharomycotina</taxon>
        <taxon>Pichiomycetes</taxon>
        <taxon>Debaryomycetaceae</taxon>
        <taxon>Candida/Lodderomyces clade</taxon>
        <taxon>Lodderomyces</taxon>
    </lineage>
</organism>
<evidence type="ECO:0000256" key="11">
    <source>
        <dbReference type="ARBA" id="ARBA00023136"/>
    </source>
</evidence>
<comment type="function">
    <text evidence="12">Mannosyltransferase involved in glycosylphosphatidylinositol-anchor biosynthesis.</text>
</comment>
<keyword evidence="11 12" id="KW-0472">Membrane</keyword>
<keyword evidence="9 12" id="KW-0256">Endoplasmic reticulum</keyword>
<dbReference type="InterPro" id="IPR007315">
    <property type="entry name" value="PIG-V/Gpi18"/>
</dbReference>
<keyword evidence="8 12" id="KW-0812">Transmembrane</keyword>
<comment type="pathway">
    <text evidence="2 12">Glycolipid biosynthesis; glycosylphosphatidylinositol-anchor biosynthesis.</text>
</comment>
<keyword evidence="10 12" id="KW-1133">Transmembrane helix</keyword>
<evidence type="ECO:0000256" key="9">
    <source>
        <dbReference type="ARBA" id="ARBA00022824"/>
    </source>
</evidence>
<evidence type="ECO:0000256" key="12">
    <source>
        <dbReference type="RuleBase" id="RU363112"/>
    </source>
</evidence>
<dbReference type="RefSeq" id="XP_066829679.1">
    <property type="nucleotide sequence ID" value="XM_066972774.1"/>
</dbReference>
<evidence type="ECO:0000313" key="14">
    <source>
        <dbReference type="Proteomes" id="UP001497383"/>
    </source>
</evidence>
<feature type="transmembrane region" description="Helical" evidence="12">
    <location>
        <begin position="330"/>
        <end position="351"/>
    </location>
</feature>
<dbReference type="Proteomes" id="UP001497383">
    <property type="component" value="Chromosome 3"/>
</dbReference>
<evidence type="ECO:0000256" key="2">
    <source>
        <dbReference type="ARBA" id="ARBA00004687"/>
    </source>
</evidence>
<evidence type="ECO:0000256" key="6">
    <source>
        <dbReference type="ARBA" id="ARBA00022676"/>
    </source>
</evidence>
<reference evidence="13 14" key="1">
    <citation type="submission" date="2024-03" db="EMBL/GenBank/DDBJ databases">
        <authorList>
            <person name="Brejova B."/>
        </authorList>
    </citation>
    <scope>NUCLEOTIDE SEQUENCE [LARGE SCALE GENOMIC DNA]</scope>
    <source>
        <strain evidence="13 14">CBS 14171</strain>
    </source>
</reference>
<evidence type="ECO:0000256" key="3">
    <source>
        <dbReference type="ARBA" id="ARBA00008698"/>
    </source>
</evidence>
<feature type="transmembrane region" description="Helical" evidence="12">
    <location>
        <begin position="211"/>
        <end position="228"/>
    </location>
</feature>
<keyword evidence="14" id="KW-1185">Reference proteome</keyword>
<evidence type="ECO:0000256" key="10">
    <source>
        <dbReference type="ARBA" id="ARBA00022989"/>
    </source>
</evidence>
<sequence length="398" mass="45892">MKNSVWALLRLFFVLKGIQLAIVYFTPAQFDTSSQLNQHHLHSPYGRVVTRILNKLAAWDAVYFNDLFVNGISYEHQFVFCPAWIKLVEILVPSRASYYQAQLWSTLISNLCHLASCIMLYLVTTDVFRNDKVIAHRVALMMIISPAGIFLTANYSENLSNLLTITAIYCYYLSMDFQDIRTRSNQSIKSVALYIMSGVLIALNYTVRANGLLMGVIYVFDLYHFLILDSNFSESLVTIFTGSLLAATLLAQNMYHYFLFCPQRQGWCNHTVPSLFRFAQSHYWNNGFLAYWSRNNIPNFLLAGPVIAWNIFSIKQIYNILPQYKKLASITAINFILTVLAIFFLNVQIVNRVTSFSPLLYWVAALNYQRWWFKYVLSYLVAWNLLQTGLFAAFLPPA</sequence>
<keyword evidence="7 12" id="KW-0808">Transferase</keyword>
<feature type="transmembrane region" description="Helical" evidence="12">
    <location>
        <begin position="101"/>
        <end position="122"/>
    </location>
</feature>
<feature type="transmembrane region" description="Helical" evidence="12">
    <location>
        <begin position="297"/>
        <end position="318"/>
    </location>
</feature>
<accession>A0ABP0ZK35</accession>
<comment type="similarity">
    <text evidence="3 12">Belongs to the PIGV family.</text>
</comment>
<evidence type="ECO:0000256" key="8">
    <source>
        <dbReference type="ARBA" id="ARBA00022692"/>
    </source>
</evidence>
<evidence type="ECO:0000256" key="4">
    <source>
        <dbReference type="ARBA" id="ARBA00013795"/>
    </source>
</evidence>
<keyword evidence="5 12" id="KW-0337">GPI-anchor biosynthesis</keyword>
<evidence type="ECO:0000256" key="5">
    <source>
        <dbReference type="ARBA" id="ARBA00022502"/>
    </source>
</evidence>
<evidence type="ECO:0000256" key="1">
    <source>
        <dbReference type="ARBA" id="ARBA00004477"/>
    </source>
</evidence>
<feature type="transmembrane region" description="Helical" evidence="12">
    <location>
        <begin position="187"/>
        <end position="205"/>
    </location>
</feature>
<proteinExistence type="inferred from homology"/>
<keyword evidence="6 12" id="KW-0328">Glycosyltransferase</keyword>
<feature type="transmembrane region" description="Helical" evidence="12">
    <location>
        <begin position="371"/>
        <end position="395"/>
    </location>
</feature>
<protein>
    <recommendedName>
        <fullName evidence="4 12">GPI mannosyltransferase 2</fullName>
        <ecNumber evidence="12">2.4.1.-</ecNumber>
    </recommendedName>
</protein>
<feature type="transmembrane region" description="Helical" evidence="12">
    <location>
        <begin position="159"/>
        <end position="175"/>
    </location>
</feature>
<dbReference type="EC" id="2.4.1.-" evidence="12"/>
<dbReference type="GeneID" id="92207937"/>
<evidence type="ECO:0000256" key="7">
    <source>
        <dbReference type="ARBA" id="ARBA00022679"/>
    </source>
</evidence>
<feature type="transmembrane region" description="Helical" evidence="12">
    <location>
        <begin position="235"/>
        <end position="255"/>
    </location>
</feature>
<dbReference type="PANTHER" id="PTHR12468">
    <property type="entry name" value="GPI MANNOSYLTRANSFERASE 2"/>
    <property type="match status" value="1"/>
</dbReference>
<comment type="subcellular location">
    <subcellularLocation>
        <location evidence="1 12">Endoplasmic reticulum membrane</location>
        <topology evidence="1 12">Multi-pass membrane protein</topology>
    </subcellularLocation>
</comment>
<dbReference type="Pfam" id="PF04188">
    <property type="entry name" value="Mannosyl_trans2"/>
    <property type="match status" value="1"/>
</dbReference>
<evidence type="ECO:0000313" key="13">
    <source>
        <dbReference type="EMBL" id="CAK9438517.1"/>
    </source>
</evidence>